<evidence type="ECO:0000313" key="5">
    <source>
        <dbReference type="Proteomes" id="UP000066480"/>
    </source>
</evidence>
<dbReference type="InterPro" id="IPR050109">
    <property type="entry name" value="HTH-type_TetR-like_transc_reg"/>
</dbReference>
<organism evidence="4 5">
    <name type="scientific">Luteipulveratus mongoliensis</name>
    <dbReference type="NCBI Taxonomy" id="571913"/>
    <lineage>
        <taxon>Bacteria</taxon>
        <taxon>Bacillati</taxon>
        <taxon>Actinomycetota</taxon>
        <taxon>Actinomycetes</taxon>
        <taxon>Micrococcales</taxon>
        <taxon>Dermacoccaceae</taxon>
        <taxon>Luteipulveratus</taxon>
    </lineage>
</organism>
<dbReference type="Gene3D" id="1.10.357.10">
    <property type="entry name" value="Tetracycline Repressor, domain 2"/>
    <property type="match status" value="1"/>
</dbReference>
<dbReference type="GO" id="GO:0000976">
    <property type="term" value="F:transcription cis-regulatory region binding"/>
    <property type="evidence" value="ECO:0007669"/>
    <property type="project" value="TreeGrafter"/>
</dbReference>
<proteinExistence type="predicted"/>
<dbReference type="OrthoDB" id="4546168at2"/>
<dbReference type="Proteomes" id="UP000066480">
    <property type="component" value="Chromosome"/>
</dbReference>
<evidence type="ECO:0000256" key="1">
    <source>
        <dbReference type="ARBA" id="ARBA00023125"/>
    </source>
</evidence>
<dbReference type="EMBL" id="CP011112">
    <property type="protein sequence ID" value="AKU19269.1"/>
    <property type="molecule type" value="Genomic_DNA"/>
</dbReference>
<dbReference type="SUPFAM" id="SSF48498">
    <property type="entry name" value="Tetracyclin repressor-like, C-terminal domain"/>
    <property type="match status" value="1"/>
</dbReference>
<dbReference type="SUPFAM" id="SSF46689">
    <property type="entry name" value="Homeodomain-like"/>
    <property type="match status" value="1"/>
</dbReference>
<keyword evidence="5" id="KW-1185">Reference proteome</keyword>
<reference evidence="4 5" key="1">
    <citation type="submission" date="2015-03" db="EMBL/GenBank/DDBJ databases">
        <title>Luteipulveratus halotolerans sp. nov., a novel actinobacterium (Dermacoccaceae) from Sarawak, Malaysia.</title>
        <authorList>
            <person name="Juboi H."/>
            <person name="Basik A."/>
            <person name="Shamsul S.S."/>
            <person name="Arnold P."/>
            <person name="Schmitt E.K."/>
            <person name="Sanglier J.-J."/>
            <person name="Yeo T."/>
        </authorList>
    </citation>
    <scope>NUCLEOTIDE SEQUENCE [LARGE SCALE GENOMIC DNA]</scope>
    <source>
        <strain evidence="4 5">MN07-A0370</strain>
    </source>
</reference>
<evidence type="ECO:0000259" key="3">
    <source>
        <dbReference type="PROSITE" id="PS50977"/>
    </source>
</evidence>
<gene>
    <name evidence="4" type="ORF">VV02_24215</name>
</gene>
<dbReference type="AlphaFoldDB" id="A0A0K1JRB8"/>
<dbReference type="RefSeq" id="WP_157063539.1">
    <property type="nucleotide sequence ID" value="NZ_CP011112.1"/>
</dbReference>
<dbReference type="InterPro" id="IPR009057">
    <property type="entry name" value="Homeodomain-like_sf"/>
</dbReference>
<dbReference type="STRING" id="571913.VV02_24215"/>
<dbReference type="InterPro" id="IPR041490">
    <property type="entry name" value="KstR2_TetR_C"/>
</dbReference>
<feature type="DNA-binding region" description="H-T-H motif" evidence="2">
    <location>
        <begin position="39"/>
        <end position="58"/>
    </location>
</feature>
<dbReference type="Gene3D" id="1.10.10.60">
    <property type="entry name" value="Homeodomain-like"/>
    <property type="match status" value="1"/>
</dbReference>
<keyword evidence="1 2" id="KW-0238">DNA-binding</keyword>
<dbReference type="PANTHER" id="PTHR30055">
    <property type="entry name" value="HTH-TYPE TRANSCRIPTIONAL REGULATOR RUTR"/>
    <property type="match status" value="1"/>
</dbReference>
<dbReference type="Pfam" id="PF00440">
    <property type="entry name" value="TetR_N"/>
    <property type="match status" value="1"/>
</dbReference>
<protein>
    <recommendedName>
        <fullName evidence="3">HTH tetR-type domain-containing protein</fullName>
    </recommendedName>
</protein>
<accession>A0A0K1JRB8</accession>
<sequence length="208" mass="23044">MTERRYAGRTADERSTERRERLHAAAIELFSQDGYAPTTISRLCALSNVSTRHFYEQYPGKEDLLIDLYTRLTTESLINVGESLASTQGAPALERIPAAIRAYLANPLQDPRVANVAFVAVVGVSPRVEELRLSFRAGIVETFERETADAVESGELPRQDYRFVALAVIGAANVVVHDWSLRHDGDPERVMDQLCDLAVTIALGRQTA</sequence>
<dbReference type="GO" id="GO:0003700">
    <property type="term" value="F:DNA-binding transcription factor activity"/>
    <property type="evidence" value="ECO:0007669"/>
    <property type="project" value="TreeGrafter"/>
</dbReference>
<dbReference type="KEGG" id="lmoi:VV02_24215"/>
<dbReference type="InterPro" id="IPR036271">
    <property type="entry name" value="Tet_transcr_reg_TetR-rel_C_sf"/>
</dbReference>
<dbReference type="Pfam" id="PF17932">
    <property type="entry name" value="TetR_C_24"/>
    <property type="match status" value="1"/>
</dbReference>
<dbReference type="PANTHER" id="PTHR30055:SF226">
    <property type="entry name" value="HTH-TYPE TRANSCRIPTIONAL REGULATOR PKSA"/>
    <property type="match status" value="1"/>
</dbReference>
<feature type="domain" description="HTH tetR-type" evidence="3">
    <location>
        <begin position="16"/>
        <end position="76"/>
    </location>
</feature>
<evidence type="ECO:0000256" key="2">
    <source>
        <dbReference type="PROSITE-ProRule" id="PRU00335"/>
    </source>
</evidence>
<dbReference type="InterPro" id="IPR001647">
    <property type="entry name" value="HTH_TetR"/>
</dbReference>
<dbReference type="PROSITE" id="PS50977">
    <property type="entry name" value="HTH_TETR_2"/>
    <property type="match status" value="1"/>
</dbReference>
<evidence type="ECO:0000313" key="4">
    <source>
        <dbReference type="EMBL" id="AKU19269.1"/>
    </source>
</evidence>
<name>A0A0K1JRB8_9MICO</name>